<evidence type="ECO:0000259" key="11">
    <source>
        <dbReference type="Pfam" id="PF00288"/>
    </source>
</evidence>
<dbReference type="GO" id="GO:0019288">
    <property type="term" value="P:isopentenyl diphosphate biosynthetic process, methylerythritol 4-phosphate pathway"/>
    <property type="evidence" value="ECO:0007669"/>
    <property type="project" value="UniProtKB-UniRule"/>
</dbReference>
<keyword evidence="8 10" id="KW-0414">Isoprene biosynthesis</keyword>
<dbReference type="PIRSF" id="PIRSF010376">
    <property type="entry name" value="IspE"/>
    <property type="match status" value="1"/>
</dbReference>
<evidence type="ECO:0000313" key="13">
    <source>
        <dbReference type="EMBL" id="AHE53944.1"/>
    </source>
</evidence>
<evidence type="ECO:0000256" key="10">
    <source>
        <dbReference type="HAMAP-Rule" id="MF_00061"/>
    </source>
</evidence>
<dbReference type="eggNOG" id="COG1947">
    <property type="taxonomic scope" value="Bacteria"/>
</dbReference>
<dbReference type="Gene3D" id="3.30.230.10">
    <property type="match status" value="1"/>
</dbReference>
<comment type="function">
    <text evidence="10">Catalyzes the phosphorylation of the position 2 hydroxy group of 4-diphosphocytidyl-2C-methyl-D-erythritol.</text>
</comment>
<proteinExistence type="inferred from homology"/>
<dbReference type="Gene3D" id="3.30.70.890">
    <property type="entry name" value="GHMP kinase, C-terminal domain"/>
    <property type="match status" value="1"/>
</dbReference>
<comment type="similarity">
    <text evidence="1 10">Belongs to the GHMP kinase family. IspE subfamily.</text>
</comment>
<evidence type="ECO:0000259" key="12">
    <source>
        <dbReference type="Pfam" id="PF08544"/>
    </source>
</evidence>
<gene>
    <name evidence="10" type="primary">ispE</name>
    <name evidence="13" type="ORF">NX02_11160</name>
</gene>
<keyword evidence="6 10" id="KW-0418">Kinase</keyword>
<keyword evidence="14" id="KW-1185">Reference proteome</keyword>
<dbReference type="InterPro" id="IPR004424">
    <property type="entry name" value="IspE"/>
</dbReference>
<feature type="domain" description="GHMP kinase N-terminal" evidence="11">
    <location>
        <begin position="69"/>
        <end position="146"/>
    </location>
</feature>
<evidence type="ECO:0000256" key="8">
    <source>
        <dbReference type="ARBA" id="ARBA00023229"/>
    </source>
</evidence>
<feature type="binding site" evidence="10">
    <location>
        <begin position="97"/>
        <end position="107"/>
    </location>
    <ligand>
        <name>ATP</name>
        <dbReference type="ChEBI" id="CHEBI:30616"/>
    </ligand>
</feature>
<dbReference type="Pfam" id="PF08544">
    <property type="entry name" value="GHMP_kinases_C"/>
    <property type="match status" value="1"/>
</dbReference>
<sequence length="281" mass="28863">MAELLHEVARAKINLALHVRARMPDGYHALETLFAFAEDGDRLTLAPEAPLSLVIGGRFGAGLSADDDNLILRAARSFAAAFGTPERGAFALDKKLPIAAGIGGGSADAAAALRLMARAHGIVPEDARLPALAASLGADVPACLDGRMTRGEGRGDALVRVAPGRLQAMPLLLVNPGVACPTGPVFKAWDGVDRGALDYGDPLDAALAGRNDLEPPARHLVPEVSIAIEALAAQPGVRLARMSGSGATAFALFDEAAARDAAAAAIAAAHPAWWQMASRIA</sequence>
<keyword evidence="5 10" id="KW-0547">Nucleotide-binding</keyword>
<reference evidence="13 14" key="1">
    <citation type="submission" date="2013-07" db="EMBL/GenBank/DDBJ databases">
        <title>Completed genome of Sphingomonas sanxanigenens NX02.</title>
        <authorList>
            <person name="Ma T."/>
            <person name="Huang H."/>
            <person name="Wu M."/>
            <person name="Li X."/>
            <person name="Li G."/>
        </authorList>
    </citation>
    <scope>NUCLEOTIDE SEQUENCE [LARGE SCALE GENOMIC DNA]</scope>
    <source>
        <strain evidence="13 14">NX02</strain>
    </source>
</reference>
<comment type="catalytic activity">
    <reaction evidence="10">
        <text>4-CDP-2-C-methyl-D-erythritol + ATP = 4-CDP-2-C-methyl-D-erythritol 2-phosphate + ADP + H(+)</text>
        <dbReference type="Rhea" id="RHEA:18437"/>
        <dbReference type="ChEBI" id="CHEBI:15378"/>
        <dbReference type="ChEBI" id="CHEBI:30616"/>
        <dbReference type="ChEBI" id="CHEBI:57823"/>
        <dbReference type="ChEBI" id="CHEBI:57919"/>
        <dbReference type="ChEBI" id="CHEBI:456216"/>
        <dbReference type="EC" id="2.7.1.148"/>
    </reaction>
</comment>
<dbReference type="InterPro" id="IPR013750">
    <property type="entry name" value="GHMP_kinase_C_dom"/>
</dbReference>
<comment type="pathway">
    <text evidence="10">Isoprenoid biosynthesis; isopentenyl diphosphate biosynthesis via DXP pathway; isopentenyl diphosphate from 1-deoxy-D-xylulose 5-phosphate: step 3/6.</text>
</comment>
<dbReference type="RefSeq" id="WP_025292170.1">
    <property type="nucleotide sequence ID" value="NZ_CP006644.1"/>
</dbReference>
<dbReference type="InterPro" id="IPR006204">
    <property type="entry name" value="GHMP_kinase_N_dom"/>
</dbReference>
<dbReference type="GO" id="GO:0050515">
    <property type="term" value="F:4-(cytidine 5'-diphospho)-2-C-methyl-D-erythritol kinase activity"/>
    <property type="evidence" value="ECO:0007669"/>
    <property type="project" value="UniProtKB-UniRule"/>
</dbReference>
<dbReference type="PANTHER" id="PTHR43527:SF2">
    <property type="entry name" value="4-DIPHOSPHOCYTIDYL-2-C-METHYL-D-ERYTHRITOL KINASE, CHLOROPLASTIC"/>
    <property type="match status" value="1"/>
</dbReference>
<dbReference type="GO" id="GO:0005524">
    <property type="term" value="F:ATP binding"/>
    <property type="evidence" value="ECO:0007669"/>
    <property type="project" value="UniProtKB-UniRule"/>
</dbReference>
<evidence type="ECO:0000256" key="2">
    <source>
        <dbReference type="ARBA" id="ARBA00012052"/>
    </source>
</evidence>
<evidence type="ECO:0000256" key="5">
    <source>
        <dbReference type="ARBA" id="ARBA00022741"/>
    </source>
</evidence>
<dbReference type="HAMAP" id="MF_00061">
    <property type="entry name" value="IspE"/>
    <property type="match status" value="1"/>
</dbReference>
<dbReference type="InterPro" id="IPR036554">
    <property type="entry name" value="GHMP_kinase_C_sf"/>
</dbReference>
<evidence type="ECO:0000256" key="9">
    <source>
        <dbReference type="ARBA" id="ARBA00032554"/>
    </source>
</evidence>
<evidence type="ECO:0000256" key="6">
    <source>
        <dbReference type="ARBA" id="ARBA00022777"/>
    </source>
</evidence>
<dbReference type="InterPro" id="IPR020568">
    <property type="entry name" value="Ribosomal_Su5_D2-typ_SF"/>
</dbReference>
<dbReference type="EMBL" id="CP006644">
    <property type="protein sequence ID" value="AHE53944.1"/>
    <property type="molecule type" value="Genomic_DNA"/>
</dbReference>
<evidence type="ECO:0000313" key="14">
    <source>
        <dbReference type="Proteomes" id="UP000018851"/>
    </source>
</evidence>
<evidence type="ECO:0000256" key="4">
    <source>
        <dbReference type="ARBA" id="ARBA00022679"/>
    </source>
</evidence>
<evidence type="ECO:0000256" key="7">
    <source>
        <dbReference type="ARBA" id="ARBA00022840"/>
    </source>
</evidence>
<dbReference type="STRING" id="1123269.NX02_11160"/>
<dbReference type="NCBIfam" id="NF011202">
    <property type="entry name" value="PRK14608.1"/>
    <property type="match status" value="1"/>
</dbReference>
<evidence type="ECO:0000256" key="1">
    <source>
        <dbReference type="ARBA" id="ARBA00009684"/>
    </source>
</evidence>
<accession>W0A7M8</accession>
<name>W0A7M8_9SPHN</name>
<dbReference type="Proteomes" id="UP000018851">
    <property type="component" value="Chromosome"/>
</dbReference>
<organism evidence="13 14">
    <name type="scientific">Sphingomonas sanxanigenens DSM 19645 = NX02</name>
    <dbReference type="NCBI Taxonomy" id="1123269"/>
    <lineage>
        <taxon>Bacteria</taxon>
        <taxon>Pseudomonadati</taxon>
        <taxon>Pseudomonadota</taxon>
        <taxon>Alphaproteobacteria</taxon>
        <taxon>Sphingomonadales</taxon>
        <taxon>Sphingomonadaceae</taxon>
        <taxon>Sphingomonas</taxon>
    </lineage>
</organism>
<dbReference type="PATRIC" id="fig|1123269.5.peg.2169"/>
<dbReference type="SUPFAM" id="SSF55060">
    <property type="entry name" value="GHMP Kinase, C-terminal domain"/>
    <property type="match status" value="1"/>
</dbReference>
<protein>
    <recommendedName>
        <fullName evidence="3 10">4-diphosphocytidyl-2-C-methyl-D-erythritol kinase</fullName>
        <shortName evidence="10">CMK</shortName>
        <ecNumber evidence="2 10">2.7.1.148</ecNumber>
    </recommendedName>
    <alternativeName>
        <fullName evidence="9 10">4-(cytidine-5'-diphospho)-2-C-methyl-D-erythritol kinase</fullName>
    </alternativeName>
</protein>
<keyword evidence="4 10" id="KW-0808">Transferase</keyword>
<dbReference type="GO" id="GO:0016114">
    <property type="term" value="P:terpenoid biosynthetic process"/>
    <property type="evidence" value="ECO:0007669"/>
    <property type="project" value="InterPro"/>
</dbReference>
<dbReference type="KEGG" id="ssan:NX02_11160"/>
<dbReference type="HOGENOM" id="CLU_053057_1_0_5"/>
<feature type="active site" evidence="10">
    <location>
        <position position="12"/>
    </location>
</feature>
<dbReference type="SUPFAM" id="SSF54211">
    <property type="entry name" value="Ribosomal protein S5 domain 2-like"/>
    <property type="match status" value="1"/>
</dbReference>
<dbReference type="PANTHER" id="PTHR43527">
    <property type="entry name" value="4-DIPHOSPHOCYTIDYL-2-C-METHYL-D-ERYTHRITOL KINASE, CHLOROPLASTIC"/>
    <property type="match status" value="1"/>
</dbReference>
<dbReference type="AlphaFoldDB" id="W0A7M8"/>
<dbReference type="UniPathway" id="UPA00056">
    <property type="reaction ID" value="UER00094"/>
</dbReference>
<feature type="domain" description="GHMP kinase C-terminal" evidence="12">
    <location>
        <begin position="207"/>
        <end position="268"/>
    </location>
</feature>
<dbReference type="EC" id="2.7.1.148" evidence="2 10"/>
<evidence type="ECO:0000256" key="3">
    <source>
        <dbReference type="ARBA" id="ARBA00017473"/>
    </source>
</evidence>
<feature type="active site" evidence="10">
    <location>
        <position position="139"/>
    </location>
</feature>
<dbReference type="Pfam" id="PF00288">
    <property type="entry name" value="GHMP_kinases_N"/>
    <property type="match status" value="1"/>
</dbReference>
<keyword evidence="7 10" id="KW-0067">ATP-binding</keyword>
<dbReference type="InterPro" id="IPR014721">
    <property type="entry name" value="Ribsml_uS5_D2-typ_fold_subgr"/>
</dbReference>